<evidence type="ECO:0000313" key="2">
    <source>
        <dbReference type="EMBL" id="MFD1779619.1"/>
    </source>
</evidence>
<dbReference type="EC" id="2.3.-.-" evidence="2"/>
<sequence length="169" mass="19734">MGFNIRPARKEDALQLIEHTKIVLNESTYMLTSPEEFNTSMEDEEKWIEEHSKPGNLIIVAEKDGKIVGNLNFKTSKRKRLSHLGYFGISIQESYCNQGIGSNLMSYLLDWAHEVPGLEKVCLEVFSHNHRAIHLYKKFGFQEEGRKVKFVKFSDTHYEDEIIMYKFVK</sequence>
<reference evidence="3" key="1">
    <citation type="journal article" date="2019" name="Int. J. Syst. Evol. Microbiol.">
        <title>The Global Catalogue of Microorganisms (GCM) 10K type strain sequencing project: providing services to taxonomists for standard genome sequencing and annotation.</title>
        <authorList>
            <consortium name="The Broad Institute Genomics Platform"/>
            <consortium name="The Broad Institute Genome Sequencing Center for Infectious Disease"/>
            <person name="Wu L."/>
            <person name="Ma J."/>
        </authorList>
    </citation>
    <scope>NUCLEOTIDE SEQUENCE [LARGE SCALE GENOMIC DNA]</scope>
    <source>
        <strain evidence="3">CCUG 15531</strain>
    </source>
</reference>
<dbReference type="Pfam" id="PF00583">
    <property type="entry name" value="Acetyltransf_1"/>
    <property type="match status" value="1"/>
</dbReference>
<dbReference type="EMBL" id="JBHUEK010000020">
    <property type="protein sequence ID" value="MFD1779619.1"/>
    <property type="molecule type" value="Genomic_DNA"/>
</dbReference>
<dbReference type="Proteomes" id="UP001597227">
    <property type="component" value="Unassembled WGS sequence"/>
</dbReference>
<proteinExistence type="predicted"/>
<dbReference type="SUPFAM" id="SSF55729">
    <property type="entry name" value="Acyl-CoA N-acyltransferases (Nat)"/>
    <property type="match status" value="1"/>
</dbReference>
<dbReference type="Gene3D" id="3.40.630.30">
    <property type="match status" value="1"/>
</dbReference>
<keyword evidence="2" id="KW-0012">Acyltransferase</keyword>
<feature type="domain" description="N-acetyltransferase" evidence="1">
    <location>
        <begin position="3"/>
        <end position="169"/>
    </location>
</feature>
<keyword evidence="2" id="KW-0808">Transferase</keyword>
<accession>A0ABW4MR96</accession>
<evidence type="ECO:0000313" key="3">
    <source>
        <dbReference type="Proteomes" id="UP001597227"/>
    </source>
</evidence>
<dbReference type="CDD" id="cd04301">
    <property type="entry name" value="NAT_SF"/>
    <property type="match status" value="1"/>
</dbReference>
<gene>
    <name evidence="2" type="ORF">ACFSFW_13225</name>
</gene>
<dbReference type="RefSeq" id="WP_388038974.1">
    <property type="nucleotide sequence ID" value="NZ_JBHUEK010000020.1"/>
</dbReference>
<dbReference type="InterPro" id="IPR016181">
    <property type="entry name" value="Acyl_CoA_acyltransferase"/>
</dbReference>
<dbReference type="PANTHER" id="PTHR43415">
    <property type="entry name" value="SPERMIDINE N(1)-ACETYLTRANSFERASE"/>
    <property type="match status" value="1"/>
</dbReference>
<dbReference type="InterPro" id="IPR000182">
    <property type="entry name" value="GNAT_dom"/>
</dbReference>
<dbReference type="PANTHER" id="PTHR43415:SF3">
    <property type="entry name" value="GNAT-FAMILY ACETYLTRANSFERASE"/>
    <property type="match status" value="1"/>
</dbReference>
<organism evidence="2 3">
    <name type="scientific">Fredinandcohnia salidurans</name>
    <dbReference type="NCBI Taxonomy" id="2595041"/>
    <lineage>
        <taxon>Bacteria</taxon>
        <taxon>Bacillati</taxon>
        <taxon>Bacillota</taxon>
        <taxon>Bacilli</taxon>
        <taxon>Bacillales</taxon>
        <taxon>Bacillaceae</taxon>
        <taxon>Fredinandcohnia</taxon>
    </lineage>
</organism>
<dbReference type="PROSITE" id="PS51186">
    <property type="entry name" value="GNAT"/>
    <property type="match status" value="1"/>
</dbReference>
<protein>
    <submittedName>
        <fullName evidence="2">GNAT family N-acetyltransferase</fullName>
        <ecNumber evidence="2">2.3.-.-</ecNumber>
    </submittedName>
</protein>
<keyword evidence="3" id="KW-1185">Reference proteome</keyword>
<dbReference type="GO" id="GO:0016746">
    <property type="term" value="F:acyltransferase activity"/>
    <property type="evidence" value="ECO:0007669"/>
    <property type="project" value="UniProtKB-KW"/>
</dbReference>
<name>A0ABW4MR96_9BACI</name>
<comment type="caution">
    <text evidence="2">The sequence shown here is derived from an EMBL/GenBank/DDBJ whole genome shotgun (WGS) entry which is preliminary data.</text>
</comment>
<evidence type="ECO:0000259" key="1">
    <source>
        <dbReference type="PROSITE" id="PS51186"/>
    </source>
</evidence>